<organism evidence="3">
    <name type="scientific">Rhipicephalus microplus</name>
    <name type="common">Cattle tick</name>
    <name type="synonym">Boophilus microplus</name>
    <dbReference type="NCBI Taxonomy" id="6941"/>
    <lineage>
        <taxon>Eukaryota</taxon>
        <taxon>Metazoa</taxon>
        <taxon>Ecdysozoa</taxon>
        <taxon>Arthropoda</taxon>
        <taxon>Chelicerata</taxon>
        <taxon>Arachnida</taxon>
        <taxon>Acari</taxon>
        <taxon>Parasitiformes</taxon>
        <taxon>Ixodida</taxon>
        <taxon>Ixodoidea</taxon>
        <taxon>Ixodidae</taxon>
        <taxon>Rhipicephalinae</taxon>
        <taxon>Rhipicephalus</taxon>
        <taxon>Boophilus</taxon>
    </lineage>
</organism>
<proteinExistence type="predicted"/>
<feature type="signal peptide" evidence="2">
    <location>
        <begin position="1"/>
        <end position="23"/>
    </location>
</feature>
<sequence length="135" mass="14937">MGFQVAFALVVTAFACLFAPSTGQYIEGKCLRAIPLAPWKTSYRTSCRYLCFGWPIRYDTEPDGIHCGVLAPFFRTHVCRDGKCVEAEFAQTTSSAGEEYFRTKPSTSTEVPYETEAPHKTEASTAAPYETEATP</sequence>
<accession>A0A6G5A6N2</accession>
<reference evidence="3" key="1">
    <citation type="submission" date="2020-03" db="EMBL/GenBank/DDBJ databases">
        <title>A transcriptome and proteome of the tick Rhipicephalus microplus shaped by the genetic composition of its hosts and developmental stage.</title>
        <authorList>
            <person name="Garcia G.R."/>
            <person name="Ribeiro J.M.C."/>
            <person name="Maruyama S.R."/>
            <person name="Gardinasse L.G."/>
            <person name="Nelson K."/>
            <person name="Ferreira B.R."/>
            <person name="Andrade T.G."/>
            <person name="Santos I.K.F.M."/>
        </authorList>
    </citation>
    <scope>NUCLEOTIDE SEQUENCE</scope>
    <source>
        <strain evidence="3">NSGR</strain>
        <tissue evidence="3">Salivary glands</tissue>
    </source>
</reference>
<dbReference type="AlphaFoldDB" id="A0A6G5A6N2"/>
<evidence type="ECO:0000256" key="2">
    <source>
        <dbReference type="SAM" id="SignalP"/>
    </source>
</evidence>
<protein>
    <submittedName>
        <fullName evidence="3">Putative conserved secreted protein</fullName>
    </submittedName>
</protein>
<keyword evidence="2" id="KW-0732">Signal</keyword>
<dbReference type="EMBL" id="GIKN01004351">
    <property type="protein sequence ID" value="NIE46624.1"/>
    <property type="molecule type" value="Transcribed_RNA"/>
</dbReference>
<feature type="chain" id="PRO_5026222428" evidence="2">
    <location>
        <begin position="24"/>
        <end position="135"/>
    </location>
</feature>
<feature type="region of interest" description="Disordered" evidence="1">
    <location>
        <begin position="92"/>
        <end position="135"/>
    </location>
</feature>
<evidence type="ECO:0000256" key="1">
    <source>
        <dbReference type="SAM" id="MobiDB-lite"/>
    </source>
</evidence>
<dbReference type="OrthoDB" id="6497432at2759"/>
<dbReference type="VEuPathDB" id="VectorBase:LOC119171359"/>
<name>A0A6G5A6N2_RHIMP</name>
<evidence type="ECO:0000313" key="3">
    <source>
        <dbReference type="EMBL" id="NIE46624.1"/>
    </source>
</evidence>